<sequence>MLALYSQVFPPPLVPWERWTGSTTSVANGSIEQGRPGDVVDQGRHWTVFGPSLYGVHVHTATDGEEPVRRSTAGLAQGPAHNWLFPEGWPEVTGHNAAQQKSKEADWEIKTAEFAPPPGTIPTLQEMLEGRRMALNAVCTIIARGWRGEEGLDGLTALIMDYHGDGLAGSPPGEVEKRAGPGQTTPGGTEEMEHLGSPGQVQATSTE</sequence>
<proteinExistence type="predicted"/>
<feature type="region of interest" description="Disordered" evidence="1">
    <location>
        <begin position="167"/>
        <end position="207"/>
    </location>
</feature>
<dbReference type="AlphaFoldDB" id="A0A9P8MEM9"/>
<evidence type="ECO:0000313" key="2">
    <source>
        <dbReference type="EMBL" id="KAH0598542.1"/>
    </source>
</evidence>
<keyword evidence="3" id="KW-1185">Reference proteome</keyword>
<name>A0A9P8MEM9_9HYPO</name>
<dbReference type="EMBL" id="JACEFI010000005">
    <property type="protein sequence ID" value="KAH0598542.1"/>
    <property type="molecule type" value="Genomic_DNA"/>
</dbReference>
<organism evidence="2 3">
    <name type="scientific">Metarhizium humberi</name>
    <dbReference type="NCBI Taxonomy" id="2596975"/>
    <lineage>
        <taxon>Eukaryota</taxon>
        <taxon>Fungi</taxon>
        <taxon>Dikarya</taxon>
        <taxon>Ascomycota</taxon>
        <taxon>Pezizomycotina</taxon>
        <taxon>Sordariomycetes</taxon>
        <taxon>Hypocreomycetidae</taxon>
        <taxon>Hypocreales</taxon>
        <taxon>Clavicipitaceae</taxon>
        <taxon>Metarhizium</taxon>
    </lineage>
</organism>
<evidence type="ECO:0000256" key="1">
    <source>
        <dbReference type="SAM" id="MobiDB-lite"/>
    </source>
</evidence>
<comment type="caution">
    <text evidence="2">The sequence shown here is derived from an EMBL/GenBank/DDBJ whole genome shotgun (WGS) entry which is preliminary data.</text>
</comment>
<protein>
    <submittedName>
        <fullName evidence="2">Uncharacterized protein</fullName>
    </submittedName>
</protein>
<reference evidence="2 3" key="1">
    <citation type="submission" date="2020-07" db="EMBL/GenBank/DDBJ databases">
        <title>Metarhizium humberi genome.</title>
        <authorList>
            <person name="Lysoe E."/>
        </authorList>
    </citation>
    <scope>NUCLEOTIDE SEQUENCE [LARGE SCALE GENOMIC DNA]</scope>
    <source>
        <strain evidence="2 3">ESALQ1638</strain>
    </source>
</reference>
<feature type="compositionally biased region" description="Low complexity" evidence="1">
    <location>
        <begin position="180"/>
        <end position="189"/>
    </location>
</feature>
<gene>
    <name evidence="2" type="ORF">MHUMG1_03842</name>
</gene>
<evidence type="ECO:0000313" key="3">
    <source>
        <dbReference type="Proteomes" id="UP000764110"/>
    </source>
</evidence>
<accession>A0A9P8MEM9</accession>
<dbReference type="Proteomes" id="UP000764110">
    <property type="component" value="Unassembled WGS sequence"/>
</dbReference>